<dbReference type="CDD" id="cd00158">
    <property type="entry name" value="RHOD"/>
    <property type="match status" value="1"/>
</dbReference>
<dbReference type="PROSITE" id="PS50206">
    <property type="entry name" value="RHODANESE_3"/>
    <property type="match status" value="1"/>
</dbReference>
<dbReference type="EMBL" id="CP151506">
    <property type="protein sequence ID" value="WZN62912.1"/>
    <property type="molecule type" value="Genomic_DNA"/>
</dbReference>
<keyword evidence="4" id="KW-1185">Reference proteome</keyword>
<gene>
    <name evidence="3" type="ORF">HKI87_06g44570</name>
</gene>
<proteinExistence type="predicted"/>
<protein>
    <submittedName>
        <fullName evidence="3">Rhodanese domain-containing protein</fullName>
    </submittedName>
</protein>
<dbReference type="InterPro" id="IPR001763">
    <property type="entry name" value="Rhodanese-like_dom"/>
</dbReference>
<evidence type="ECO:0000313" key="4">
    <source>
        <dbReference type="Proteomes" id="UP001472866"/>
    </source>
</evidence>
<dbReference type="PANTHER" id="PTHR44542:SF14">
    <property type="entry name" value="PROTEIN HIGH ARSENIC CONTENT 1, MITOCHONDRIAL-RELATED"/>
    <property type="match status" value="1"/>
</dbReference>
<organism evidence="3 4">
    <name type="scientific">Chloropicon roscoffensis</name>
    <dbReference type="NCBI Taxonomy" id="1461544"/>
    <lineage>
        <taxon>Eukaryota</taxon>
        <taxon>Viridiplantae</taxon>
        <taxon>Chlorophyta</taxon>
        <taxon>Chloropicophyceae</taxon>
        <taxon>Chloropicales</taxon>
        <taxon>Chloropicaceae</taxon>
        <taxon>Chloropicon</taxon>
    </lineage>
</organism>
<name>A0AAX4PA88_9CHLO</name>
<dbReference type="Gene3D" id="3.40.250.10">
    <property type="entry name" value="Rhodanese-like domain"/>
    <property type="match status" value="1"/>
</dbReference>
<dbReference type="InterPro" id="IPR036873">
    <property type="entry name" value="Rhodanese-like_dom_sf"/>
</dbReference>
<evidence type="ECO:0000313" key="3">
    <source>
        <dbReference type="EMBL" id="WZN62912.1"/>
    </source>
</evidence>
<dbReference type="InterPro" id="IPR044684">
    <property type="entry name" value="STR17/STR18/HARC1-like"/>
</dbReference>
<feature type="domain" description="Rhodanese" evidence="2">
    <location>
        <begin position="66"/>
        <end position="163"/>
    </location>
</feature>
<dbReference type="GO" id="GO:0003824">
    <property type="term" value="F:catalytic activity"/>
    <property type="evidence" value="ECO:0007669"/>
    <property type="project" value="InterPro"/>
</dbReference>
<dbReference type="SMART" id="SM00450">
    <property type="entry name" value="RHOD"/>
    <property type="match status" value="1"/>
</dbReference>
<evidence type="ECO:0000256" key="1">
    <source>
        <dbReference type="SAM" id="MobiDB-lite"/>
    </source>
</evidence>
<dbReference type="PANTHER" id="PTHR44542">
    <property type="entry name" value="THIOSULFATE SULFURTRANSFERASE 18"/>
    <property type="match status" value="1"/>
</dbReference>
<dbReference type="SUPFAM" id="SSF52821">
    <property type="entry name" value="Rhodanese/Cell cycle control phosphatase"/>
    <property type="match status" value="1"/>
</dbReference>
<sequence>MAKMVEGRTARAATAASPGRTPRALGLEARRLRSQSRIARRASAPLRATSEDVEWVDPEQGLVLLNRQVYKFLDLRSEQEYEDEKLTRPARCSMNLPFPENPATLPQAAAAAGVSKGTAWMVADADGSRVEEATAALSQAGFEVLAVKGGYQGWRACWTTSGRKVPPKGRWVASGREALKSGLNVGDAAASYEERLNVEDLSKQEFKDYK</sequence>
<dbReference type="Proteomes" id="UP001472866">
    <property type="component" value="Chromosome 06"/>
</dbReference>
<evidence type="ECO:0000259" key="2">
    <source>
        <dbReference type="PROSITE" id="PS50206"/>
    </source>
</evidence>
<reference evidence="3 4" key="1">
    <citation type="submission" date="2024-03" db="EMBL/GenBank/DDBJ databases">
        <title>Complete genome sequence of the green alga Chloropicon roscoffensis RCC1871.</title>
        <authorList>
            <person name="Lemieux C."/>
            <person name="Pombert J.-F."/>
            <person name="Otis C."/>
            <person name="Turmel M."/>
        </authorList>
    </citation>
    <scope>NUCLEOTIDE SEQUENCE [LARGE SCALE GENOMIC DNA]</scope>
    <source>
        <strain evidence="3 4">RCC1871</strain>
    </source>
</reference>
<feature type="region of interest" description="Disordered" evidence="1">
    <location>
        <begin position="1"/>
        <end position="23"/>
    </location>
</feature>
<dbReference type="Pfam" id="PF00581">
    <property type="entry name" value="Rhodanese"/>
    <property type="match status" value="1"/>
</dbReference>
<dbReference type="AlphaFoldDB" id="A0AAX4PA88"/>
<accession>A0AAX4PA88</accession>